<evidence type="ECO:0000256" key="2">
    <source>
        <dbReference type="ARBA" id="ARBA00023136"/>
    </source>
</evidence>
<dbReference type="GO" id="GO:0016020">
    <property type="term" value="C:membrane"/>
    <property type="evidence" value="ECO:0007669"/>
    <property type="project" value="UniProtKB-SubCell"/>
</dbReference>
<evidence type="ECO:0008006" key="6">
    <source>
        <dbReference type="Google" id="ProtNLM"/>
    </source>
</evidence>
<protein>
    <recommendedName>
        <fullName evidence="6">Twin-arginine translocation pathway signal</fullName>
    </recommendedName>
</protein>
<feature type="transmembrane region" description="Helical" evidence="3">
    <location>
        <begin position="18"/>
        <end position="38"/>
    </location>
</feature>
<proteinExistence type="predicted"/>
<gene>
    <name evidence="4" type="ORF">BKN37_02360</name>
</gene>
<comment type="caution">
    <text evidence="4">The sequence shown here is derived from an EMBL/GenBank/DDBJ whole genome shotgun (WGS) entry which is preliminary data.</text>
</comment>
<accession>A0A1S1NNL4</accession>
<keyword evidence="2 3" id="KW-0472">Membrane</keyword>
<dbReference type="EMBL" id="MLQM01000005">
    <property type="protein sequence ID" value="OHV06458.1"/>
    <property type="molecule type" value="Genomic_DNA"/>
</dbReference>
<evidence type="ECO:0000256" key="1">
    <source>
        <dbReference type="ARBA" id="ARBA00004370"/>
    </source>
</evidence>
<evidence type="ECO:0000313" key="5">
    <source>
        <dbReference type="Proteomes" id="UP000179734"/>
    </source>
</evidence>
<dbReference type="PANTHER" id="PTHR37042:SF4">
    <property type="entry name" value="OUTER MEMBRANE PROTEIN RV1973"/>
    <property type="match status" value="1"/>
</dbReference>
<comment type="subcellular location">
    <subcellularLocation>
        <location evidence="1">Membrane</location>
    </subcellularLocation>
</comment>
<keyword evidence="5" id="KW-1185">Reference proteome</keyword>
<keyword evidence="3" id="KW-0812">Transmembrane</keyword>
<organism evidence="4 5">
    <name type="scientific">Mycobacterium talmoniae</name>
    <dbReference type="NCBI Taxonomy" id="1858794"/>
    <lineage>
        <taxon>Bacteria</taxon>
        <taxon>Bacillati</taxon>
        <taxon>Actinomycetota</taxon>
        <taxon>Actinomycetes</taxon>
        <taxon>Mycobacteriales</taxon>
        <taxon>Mycobacteriaceae</taxon>
        <taxon>Mycobacterium</taxon>
    </lineage>
</organism>
<reference evidence="4 5" key="1">
    <citation type="submission" date="2016-10" db="EMBL/GenBank/DDBJ databases">
        <title>Genome sequence of Mycobacterium talmonii.</title>
        <authorList>
            <person name="Greninger A.L."/>
            <person name="Elliott B."/>
            <person name="Vasireddy S."/>
            <person name="Vasireddy R."/>
        </authorList>
    </citation>
    <scope>NUCLEOTIDE SEQUENCE [LARGE SCALE GENOMIC DNA]</scope>
    <source>
        <strain evidence="5">NE-TNMC-100812</strain>
    </source>
</reference>
<evidence type="ECO:0000256" key="3">
    <source>
        <dbReference type="SAM" id="Phobius"/>
    </source>
</evidence>
<keyword evidence="3" id="KW-1133">Transmembrane helix</keyword>
<dbReference type="PANTHER" id="PTHR37042">
    <property type="entry name" value="OUTER MEMBRANE PROTEIN RV1973"/>
    <property type="match status" value="1"/>
</dbReference>
<dbReference type="Proteomes" id="UP000179734">
    <property type="component" value="Unassembled WGS sequence"/>
</dbReference>
<dbReference type="AlphaFoldDB" id="A0A1S1NNL4"/>
<name>A0A1S1NNL4_9MYCO</name>
<evidence type="ECO:0000313" key="4">
    <source>
        <dbReference type="EMBL" id="OHV06458.1"/>
    </source>
</evidence>
<sequence length="172" mass="18259">MQQTETAPAARRVDWSRLVDYGVLPGLALVLALAAGLLKGLDSSARDAADTRVESVQVARDAATAMLSYQPDTVDQDLGAAGDRLTGGFRDSFARFTRDVIIPRAKQQRVSAKAQVSAAGSVSATADRAVVVLFVDQIVTVGEAAPTKTPSRYRVTLDQVGGRWLISAFDPI</sequence>